<feature type="domain" description="Mannitol dehydrogenase C-terminal" evidence="4">
    <location>
        <begin position="274"/>
        <end position="465"/>
    </location>
</feature>
<organism evidence="5 6">
    <name type="scientific">Draconibacterium orientale</name>
    <dbReference type="NCBI Taxonomy" id="1168034"/>
    <lineage>
        <taxon>Bacteria</taxon>
        <taxon>Pseudomonadati</taxon>
        <taxon>Bacteroidota</taxon>
        <taxon>Bacteroidia</taxon>
        <taxon>Marinilabiliales</taxon>
        <taxon>Prolixibacteraceae</taxon>
        <taxon>Draconibacterium</taxon>
    </lineage>
</organism>
<dbReference type="NCBIfam" id="NF002969">
    <property type="entry name" value="PRK03643.1"/>
    <property type="match status" value="1"/>
</dbReference>
<dbReference type="AlphaFoldDB" id="A0A1I0B0I0"/>
<reference evidence="5 6" key="1">
    <citation type="submission" date="2016-10" db="EMBL/GenBank/DDBJ databases">
        <authorList>
            <person name="de Groot N.N."/>
        </authorList>
    </citation>
    <scope>NUCLEOTIDE SEQUENCE [LARGE SCALE GENOMIC DNA]</scope>
    <source>
        <strain evidence="5 6">DSM 25947</strain>
    </source>
</reference>
<dbReference type="GO" id="GO:0019592">
    <property type="term" value="P:mannitol catabolic process"/>
    <property type="evidence" value="ECO:0007669"/>
    <property type="project" value="TreeGrafter"/>
</dbReference>
<dbReference type="InterPro" id="IPR036291">
    <property type="entry name" value="NAD(P)-bd_dom_sf"/>
</dbReference>
<dbReference type="InterPro" id="IPR013131">
    <property type="entry name" value="Mannitol_DH_N"/>
</dbReference>
<dbReference type="PANTHER" id="PTHR30524">
    <property type="entry name" value="MANNITOL-1-PHOSPHATE 5-DEHYDROGENASE"/>
    <property type="match status" value="1"/>
</dbReference>
<dbReference type="GO" id="GO:0008926">
    <property type="term" value="F:mannitol-1-phosphate 5-dehydrogenase activity"/>
    <property type="evidence" value="ECO:0007669"/>
    <property type="project" value="TreeGrafter"/>
</dbReference>
<dbReference type="InterPro" id="IPR008927">
    <property type="entry name" value="6-PGluconate_DH-like_C_sf"/>
</dbReference>
<evidence type="ECO:0000313" key="6">
    <source>
        <dbReference type="Proteomes" id="UP000181981"/>
    </source>
</evidence>
<evidence type="ECO:0000313" key="5">
    <source>
        <dbReference type="EMBL" id="SET00225.1"/>
    </source>
</evidence>
<accession>A0A1I0B0I0</accession>
<dbReference type="InterPro" id="IPR013328">
    <property type="entry name" value="6PGD_dom2"/>
</dbReference>
<dbReference type="InterPro" id="IPR013118">
    <property type="entry name" value="Mannitol_DH_C"/>
</dbReference>
<dbReference type="GO" id="GO:0005829">
    <property type="term" value="C:cytosol"/>
    <property type="evidence" value="ECO:0007669"/>
    <property type="project" value="TreeGrafter"/>
</dbReference>
<dbReference type="SUPFAM" id="SSF48179">
    <property type="entry name" value="6-phosphogluconate dehydrogenase C-terminal domain-like"/>
    <property type="match status" value="1"/>
</dbReference>
<dbReference type="RefSeq" id="WP_081804834.1">
    <property type="nucleotide sequence ID" value="NZ_FOHT01000004.1"/>
</dbReference>
<sequence>MMKKLNRTNATETTSYPTRILQFGEGNFLRAFTDWIVDKMNKEIGFNAGVDVVQPLPNGMVDMLNDQDGLYHVYLKGIKNGKPVTEFSLIDCINKGINPYSEFESYKESILNPDLRFVFSNTTEAGISWEDSDTLDMAPQNSFPAKVAAMLYMRYKEFDGDKSKGLIFFACELIDRNGDMLKKFVLQHAEKWNLGNDFISWVNEACCFCSTLVDRIVPGFPKDEIKEIQEELGYEDNLVVVGEYFHLWVIEAPEWVQDEFPAEKAGLEVKFVKDMKRFREQKVQVLNGCHTGSYAVSYLSGIETVRDAYENLEVGSFMKELVYDEVLTVLDGTEKELKKFANKILERFANPFIRHQWQSIALNAMSKWETRNLPSLINFEQKHGMLPQKLVFSLAAMIAYFKGEANGEAYNVQDDEWIVDFYKEAWAECDGRPISIYNLCEKVLSLDKVWKQNLNEIPNLTITVSHYLFLITQVGMKKAVKAVLSEDNPLMQITIDKMSN</sequence>
<evidence type="ECO:0000259" key="4">
    <source>
        <dbReference type="Pfam" id="PF08125"/>
    </source>
</evidence>
<dbReference type="Pfam" id="PF01232">
    <property type="entry name" value="Mannitol_dh"/>
    <property type="match status" value="1"/>
</dbReference>
<feature type="domain" description="Mannitol dehydrogenase N-terminal" evidence="3">
    <location>
        <begin position="19"/>
        <end position="259"/>
    </location>
</feature>
<proteinExistence type="predicted"/>
<dbReference type="SUPFAM" id="SSF51735">
    <property type="entry name" value="NAD(P)-binding Rossmann-fold domains"/>
    <property type="match status" value="1"/>
</dbReference>
<dbReference type="Gene3D" id="1.10.1040.10">
    <property type="entry name" value="N-(1-d-carboxylethyl)-l-norvaline Dehydrogenase, domain 2"/>
    <property type="match status" value="1"/>
</dbReference>
<evidence type="ECO:0000259" key="3">
    <source>
        <dbReference type="Pfam" id="PF01232"/>
    </source>
</evidence>
<name>A0A1I0B0I0_9BACT</name>
<dbReference type="Proteomes" id="UP000181981">
    <property type="component" value="Unassembled WGS sequence"/>
</dbReference>
<gene>
    <name evidence="5" type="ORF">SAMN05444285_104152</name>
</gene>
<protein>
    <submittedName>
        <fullName evidence="5">Tagaturonate reductase</fullName>
    </submittedName>
</protein>
<keyword evidence="1" id="KW-0560">Oxidoreductase</keyword>
<evidence type="ECO:0000256" key="2">
    <source>
        <dbReference type="ARBA" id="ARBA00023027"/>
    </source>
</evidence>
<dbReference type="OrthoDB" id="9768714at2"/>
<dbReference type="Pfam" id="PF08125">
    <property type="entry name" value="Mannitol_dh_C"/>
    <property type="match status" value="1"/>
</dbReference>
<evidence type="ECO:0000256" key="1">
    <source>
        <dbReference type="ARBA" id="ARBA00023002"/>
    </source>
</evidence>
<dbReference type="PANTHER" id="PTHR30524:SF0">
    <property type="entry name" value="ALTRONATE OXIDOREDUCTASE-RELATED"/>
    <property type="match status" value="1"/>
</dbReference>
<keyword evidence="2" id="KW-0520">NAD</keyword>
<dbReference type="Gene3D" id="3.40.50.720">
    <property type="entry name" value="NAD(P)-binding Rossmann-like Domain"/>
    <property type="match status" value="1"/>
</dbReference>
<dbReference type="EMBL" id="FOHT01000004">
    <property type="protein sequence ID" value="SET00225.1"/>
    <property type="molecule type" value="Genomic_DNA"/>
</dbReference>